<dbReference type="RefSeq" id="XP_044314001.1">
    <property type="nucleotide sequence ID" value="XM_044458066.1"/>
</dbReference>
<sequence>MSKKAYKSDVNICRDSESPEKSSNSCVNASSSDSDLETSRKHKLRRKSSRASSFHYKALPMRLVGGNSDKAADIPCSSRDITLKSAHIIEDSSDSEFHMSNDTSNDEPANRSITFSARPIEKPDLVFIRKLRKRKKPKNKTLYKD</sequence>
<feature type="compositionally biased region" description="Polar residues" evidence="1">
    <location>
        <begin position="100"/>
        <end position="115"/>
    </location>
</feature>
<evidence type="ECO:0000313" key="2">
    <source>
        <dbReference type="EnsemblMetazoa" id="XP_044314001.1"/>
    </source>
</evidence>
<evidence type="ECO:0000313" key="3">
    <source>
        <dbReference type="Proteomes" id="UP001652680"/>
    </source>
</evidence>
<accession>A0ABM5J599</accession>
<feature type="compositionally biased region" description="Basic residues" evidence="1">
    <location>
        <begin position="40"/>
        <end position="49"/>
    </location>
</feature>
<keyword evidence="3" id="KW-1185">Reference proteome</keyword>
<protein>
    <recommendedName>
        <fullName evidence="4">Suppressor protein SRP40-like</fullName>
    </recommendedName>
</protein>
<reference evidence="2" key="2">
    <citation type="submission" date="2025-05" db="UniProtKB">
        <authorList>
            <consortium name="EnsemblMetazoa"/>
        </authorList>
    </citation>
    <scope>IDENTIFICATION</scope>
</reference>
<name>A0ABM5J599_DRORH</name>
<reference evidence="3" key="1">
    <citation type="journal article" date="2021" name="Elife">
        <title>Highly contiguous assemblies of 101 drosophilid genomes.</title>
        <authorList>
            <person name="Kim B.Y."/>
            <person name="Wang J.R."/>
            <person name="Miller D.E."/>
            <person name="Barmina O."/>
            <person name="Delaney E."/>
            <person name="Thompson A."/>
            <person name="Comeault A.A."/>
            <person name="Peede D."/>
            <person name="D'Agostino E.R."/>
            <person name="Pelaez J."/>
            <person name="Aguilar J.M."/>
            <person name="Haji D."/>
            <person name="Matsunaga T."/>
            <person name="Armstrong E.E."/>
            <person name="Zych M."/>
            <person name="Ogawa Y."/>
            <person name="Stamenkovic-Radak M."/>
            <person name="Jelic M."/>
            <person name="Veselinovic M.S."/>
            <person name="Tanaskovic M."/>
            <person name="Eric P."/>
            <person name="Gao J.J."/>
            <person name="Katoh T.K."/>
            <person name="Toda M.J."/>
            <person name="Watabe H."/>
            <person name="Watada M."/>
            <person name="Davis J.S."/>
            <person name="Moyle L.C."/>
            <person name="Manoli G."/>
            <person name="Bertolini E."/>
            <person name="Kostal V."/>
            <person name="Hawley R.S."/>
            <person name="Takahashi A."/>
            <person name="Jones C.D."/>
            <person name="Price D.K."/>
            <person name="Whiteman N."/>
            <person name="Kopp A."/>
            <person name="Matute D.R."/>
            <person name="Petrov D.A."/>
        </authorList>
    </citation>
    <scope>NUCLEOTIDE SEQUENCE [LARGE SCALE GENOMIC DNA]</scope>
</reference>
<proteinExistence type="predicted"/>
<feature type="region of interest" description="Disordered" evidence="1">
    <location>
        <begin position="1"/>
        <end position="53"/>
    </location>
</feature>
<dbReference type="EnsemblMetazoa" id="XM_044458066.1">
    <property type="protein sequence ID" value="XP_044314001.1"/>
    <property type="gene ID" value="LOC123037435"/>
</dbReference>
<evidence type="ECO:0008006" key="4">
    <source>
        <dbReference type="Google" id="ProtNLM"/>
    </source>
</evidence>
<evidence type="ECO:0000256" key="1">
    <source>
        <dbReference type="SAM" id="MobiDB-lite"/>
    </source>
</evidence>
<organism evidence="2 3">
    <name type="scientific">Drosophila rhopaloa</name>
    <name type="common">Fruit fly</name>
    <dbReference type="NCBI Taxonomy" id="1041015"/>
    <lineage>
        <taxon>Eukaryota</taxon>
        <taxon>Metazoa</taxon>
        <taxon>Ecdysozoa</taxon>
        <taxon>Arthropoda</taxon>
        <taxon>Hexapoda</taxon>
        <taxon>Insecta</taxon>
        <taxon>Pterygota</taxon>
        <taxon>Neoptera</taxon>
        <taxon>Endopterygota</taxon>
        <taxon>Diptera</taxon>
        <taxon>Brachycera</taxon>
        <taxon>Muscomorpha</taxon>
        <taxon>Ephydroidea</taxon>
        <taxon>Drosophilidae</taxon>
        <taxon>Drosophila</taxon>
        <taxon>Sophophora</taxon>
    </lineage>
</organism>
<dbReference type="GeneID" id="123037435"/>
<feature type="region of interest" description="Disordered" evidence="1">
    <location>
        <begin position="92"/>
        <end position="117"/>
    </location>
</feature>
<dbReference type="Proteomes" id="UP001652680">
    <property type="component" value="Unassembled WGS sequence"/>
</dbReference>
<feature type="compositionally biased region" description="Low complexity" evidence="1">
    <location>
        <begin position="22"/>
        <end position="33"/>
    </location>
</feature>